<dbReference type="AlphaFoldDB" id="A0A372LZL7"/>
<proteinExistence type="predicted"/>
<organism evidence="2 3">
    <name type="scientific">Streptomyces triticagri</name>
    <dbReference type="NCBI Taxonomy" id="2293568"/>
    <lineage>
        <taxon>Bacteria</taxon>
        <taxon>Bacillati</taxon>
        <taxon>Actinomycetota</taxon>
        <taxon>Actinomycetes</taxon>
        <taxon>Kitasatosporales</taxon>
        <taxon>Streptomycetaceae</taxon>
        <taxon>Streptomyces</taxon>
    </lineage>
</organism>
<evidence type="ECO:0000313" key="3">
    <source>
        <dbReference type="Proteomes" id="UP000263094"/>
    </source>
</evidence>
<keyword evidence="3" id="KW-1185">Reference proteome</keyword>
<evidence type="ECO:0000313" key="2">
    <source>
        <dbReference type="EMBL" id="RFU84009.1"/>
    </source>
</evidence>
<reference evidence="2 3" key="1">
    <citation type="submission" date="2018-08" db="EMBL/GenBank/DDBJ databases">
        <title>Isolation, diversity and antifungal activity of Actinobacteria from wheat.</title>
        <authorList>
            <person name="Han C."/>
        </authorList>
    </citation>
    <scope>NUCLEOTIDE SEQUENCE [LARGE SCALE GENOMIC DNA]</scope>
    <source>
        <strain evidence="2 3">NEAU-YY421</strain>
    </source>
</reference>
<sequence>MSKDEDQGAHTTGQWWGEIAVFIVTTIGAALLVAVVFAVVFGRSPVVDLGGLFVGGLAGVWAARSYRRKRTRG</sequence>
<feature type="transmembrane region" description="Helical" evidence="1">
    <location>
        <begin position="20"/>
        <end position="40"/>
    </location>
</feature>
<keyword evidence="1" id="KW-0472">Membrane</keyword>
<name>A0A372LZL7_9ACTN</name>
<accession>A0A372LZL7</accession>
<keyword evidence="1" id="KW-0812">Transmembrane</keyword>
<dbReference type="EMBL" id="QUAK01000149">
    <property type="protein sequence ID" value="RFU84009.1"/>
    <property type="molecule type" value="Genomic_DNA"/>
</dbReference>
<feature type="transmembrane region" description="Helical" evidence="1">
    <location>
        <begin position="46"/>
        <end position="63"/>
    </location>
</feature>
<evidence type="ECO:0000256" key="1">
    <source>
        <dbReference type="SAM" id="Phobius"/>
    </source>
</evidence>
<dbReference type="RefSeq" id="WP_128558406.1">
    <property type="nucleotide sequence ID" value="NZ_QUAK01000149.1"/>
</dbReference>
<protein>
    <submittedName>
        <fullName evidence="2">Uncharacterized protein</fullName>
    </submittedName>
</protein>
<dbReference type="Proteomes" id="UP000263094">
    <property type="component" value="Unassembled WGS sequence"/>
</dbReference>
<keyword evidence="1" id="KW-1133">Transmembrane helix</keyword>
<gene>
    <name evidence="2" type="ORF">DY218_25145</name>
</gene>
<comment type="caution">
    <text evidence="2">The sequence shown here is derived from an EMBL/GenBank/DDBJ whole genome shotgun (WGS) entry which is preliminary data.</text>
</comment>